<dbReference type="Pfam" id="PF04806">
    <property type="entry name" value="EspF"/>
    <property type="match status" value="2"/>
</dbReference>
<feature type="compositionally biased region" description="Pro residues" evidence="1">
    <location>
        <begin position="117"/>
        <end position="126"/>
    </location>
</feature>
<organism evidence="2 3">
    <name type="scientific">Escherichia coli</name>
    <dbReference type="NCBI Taxonomy" id="562"/>
    <lineage>
        <taxon>Bacteria</taxon>
        <taxon>Pseudomonadati</taxon>
        <taxon>Pseudomonadota</taxon>
        <taxon>Gammaproteobacteria</taxon>
        <taxon>Enterobacterales</taxon>
        <taxon>Enterobacteriaceae</taxon>
        <taxon>Escherichia</taxon>
    </lineage>
</organism>
<evidence type="ECO:0000313" key="3">
    <source>
        <dbReference type="Proteomes" id="UP000591371"/>
    </source>
</evidence>
<dbReference type="InterPro" id="IPR044889">
    <property type="entry name" value="TccP2/EspF(U)-like_sf"/>
</dbReference>
<gene>
    <name evidence="2" type="ORF">D3G36_25530</name>
</gene>
<protein>
    <submittedName>
        <fullName evidence="2">EspF protein</fullName>
    </submittedName>
</protein>
<feature type="region of interest" description="Disordered" evidence="1">
    <location>
        <begin position="99"/>
        <end position="139"/>
    </location>
</feature>
<dbReference type="EMBL" id="AASATZ010000079">
    <property type="protein sequence ID" value="EFA4421136.1"/>
    <property type="molecule type" value="Genomic_DNA"/>
</dbReference>
<dbReference type="AlphaFoldDB" id="A0A826JAV7"/>
<feature type="region of interest" description="Disordered" evidence="1">
    <location>
        <begin position="60"/>
        <end position="86"/>
    </location>
</feature>
<feature type="compositionally biased region" description="Polar residues" evidence="1">
    <location>
        <begin position="60"/>
        <end position="71"/>
    </location>
</feature>
<evidence type="ECO:0000256" key="1">
    <source>
        <dbReference type="SAM" id="MobiDB-lite"/>
    </source>
</evidence>
<accession>A0A826JAV7</accession>
<name>A0A826JAV7_ECOLX</name>
<dbReference type="Gene3D" id="6.10.250.3330">
    <property type="entry name" value="TccP2/EspF(U)-like"/>
    <property type="match status" value="2"/>
</dbReference>
<evidence type="ECO:0000313" key="2">
    <source>
        <dbReference type="EMBL" id="EFA4421136.1"/>
    </source>
</evidence>
<comment type="caution">
    <text evidence="2">The sequence shown here is derived from an EMBL/GenBank/DDBJ whole genome shotgun (WGS) entry which is preliminary data.</text>
</comment>
<dbReference type="InterPro" id="IPR006891">
    <property type="entry name" value="T3SS_EspF"/>
</dbReference>
<proteinExistence type="predicted"/>
<dbReference type="Proteomes" id="UP000591371">
    <property type="component" value="Unassembled WGS sequence"/>
</dbReference>
<reference evidence="2 3" key="1">
    <citation type="submission" date="2019-03" db="EMBL/GenBank/DDBJ databases">
        <authorList>
            <consortium name="GenomeTrakr network: Whole genome sequencing for foodborne pathogen traceback"/>
        </authorList>
    </citation>
    <scope>NUCLEOTIDE SEQUENCE [LARGE SCALE GENOMIC DNA]</scope>
    <source>
        <strain evidence="2 3">PSU-1190</strain>
    </source>
</reference>
<sequence length="156" mass="16146">MISNISSALSSISRSIATAVRSSSFSVSPQKVSLTPVKITSPFSPGNSSLSATRIFTAQNSTQVSGSSRSASLYHPATSGGSAAQPLPEVAQRLIDHLAAHGIQPARNITTSSPLTPSRPAPPPPVSNEASQSLPDIAQRLIDHLAEHGIKTSRNS</sequence>